<gene>
    <name evidence="7" type="ORF">QYE76_041279</name>
</gene>
<dbReference type="SUPFAM" id="SSF54292">
    <property type="entry name" value="2Fe-2S ferredoxin-like"/>
    <property type="match status" value="1"/>
</dbReference>
<dbReference type="GO" id="GO:0009535">
    <property type="term" value="C:chloroplast thylakoid membrane"/>
    <property type="evidence" value="ECO:0007669"/>
    <property type="project" value="TreeGrafter"/>
</dbReference>
<sequence>MIAQGQNKSSQARPRTHTVGGAVSYLARNTSATTAQQLAKLRRRRQWQRLFSSSASSAPPRPIQLLPAAAPPPATRSSSSALSICRGSREGRRLRVARAVETDAPSADPEAAVEPVEPPSVDFAFVSPRLLPDGTPDVVYRTACGGQKLRDIMLEGYIDLYGPYDKPLSNCSGGGECGTCMVEVIEGGEMLSPKNEVEKEKLRRKPKSWRLACQATVGKPDSTGQMIIQQLPEWKIHEWEK</sequence>
<organism evidence="7 8">
    <name type="scientific">Lolium multiflorum</name>
    <name type="common">Italian ryegrass</name>
    <name type="synonym">Lolium perenne subsp. multiflorum</name>
    <dbReference type="NCBI Taxonomy" id="4521"/>
    <lineage>
        <taxon>Eukaryota</taxon>
        <taxon>Viridiplantae</taxon>
        <taxon>Streptophyta</taxon>
        <taxon>Embryophyta</taxon>
        <taxon>Tracheophyta</taxon>
        <taxon>Spermatophyta</taxon>
        <taxon>Magnoliopsida</taxon>
        <taxon>Liliopsida</taxon>
        <taxon>Poales</taxon>
        <taxon>Poaceae</taxon>
        <taxon>BOP clade</taxon>
        <taxon>Pooideae</taxon>
        <taxon>Poodae</taxon>
        <taxon>Poeae</taxon>
        <taxon>Poeae Chloroplast Group 2 (Poeae type)</taxon>
        <taxon>Loliodinae</taxon>
        <taxon>Loliinae</taxon>
        <taxon>Lolium</taxon>
    </lineage>
</organism>
<feature type="domain" description="2Fe-2S ferredoxin-type" evidence="6">
    <location>
        <begin position="170"/>
        <end position="217"/>
    </location>
</feature>
<keyword evidence="2" id="KW-0479">Metal-binding</keyword>
<dbReference type="InterPro" id="IPR001055">
    <property type="entry name" value="Adrenodoxin-like"/>
</dbReference>
<dbReference type="GO" id="GO:0009055">
    <property type="term" value="F:electron transfer activity"/>
    <property type="evidence" value="ECO:0007669"/>
    <property type="project" value="TreeGrafter"/>
</dbReference>
<dbReference type="GO" id="GO:0140647">
    <property type="term" value="P:P450-containing electron transport chain"/>
    <property type="evidence" value="ECO:0007669"/>
    <property type="project" value="InterPro"/>
</dbReference>
<name>A0AAD8WVX0_LOLMU</name>
<keyword evidence="8" id="KW-1185">Reference proteome</keyword>
<dbReference type="EMBL" id="JAUUTY010000002">
    <property type="protein sequence ID" value="KAK1680431.1"/>
    <property type="molecule type" value="Genomic_DNA"/>
</dbReference>
<dbReference type="CDD" id="cd00207">
    <property type="entry name" value="fer2"/>
    <property type="match status" value="1"/>
</dbReference>
<dbReference type="PANTHER" id="PTHR23426">
    <property type="entry name" value="FERREDOXIN/ADRENODOXIN"/>
    <property type="match status" value="1"/>
</dbReference>
<comment type="caution">
    <text evidence="7">The sequence shown here is derived from an EMBL/GenBank/DDBJ whole genome shotgun (WGS) entry which is preliminary data.</text>
</comment>
<feature type="compositionally biased region" description="Polar residues" evidence="5">
    <location>
        <begin position="1"/>
        <end position="13"/>
    </location>
</feature>
<feature type="region of interest" description="Disordered" evidence="5">
    <location>
        <begin position="1"/>
        <end position="22"/>
    </location>
</feature>
<feature type="region of interest" description="Disordered" evidence="5">
    <location>
        <begin position="50"/>
        <end position="84"/>
    </location>
</feature>
<feature type="compositionally biased region" description="Low complexity" evidence="5">
    <location>
        <begin position="50"/>
        <end position="68"/>
    </location>
</feature>
<dbReference type="Proteomes" id="UP001231189">
    <property type="component" value="Unassembled WGS sequence"/>
</dbReference>
<keyword evidence="1" id="KW-0001">2Fe-2S</keyword>
<accession>A0AAD8WVX0</accession>
<evidence type="ECO:0000256" key="3">
    <source>
        <dbReference type="ARBA" id="ARBA00023004"/>
    </source>
</evidence>
<evidence type="ECO:0000313" key="8">
    <source>
        <dbReference type="Proteomes" id="UP001231189"/>
    </source>
</evidence>
<dbReference type="Gene3D" id="3.10.20.30">
    <property type="match status" value="1"/>
</dbReference>
<keyword evidence="3" id="KW-0408">Iron</keyword>
<dbReference type="AlphaFoldDB" id="A0AAD8WVX0"/>
<evidence type="ECO:0000256" key="2">
    <source>
        <dbReference type="ARBA" id="ARBA00022723"/>
    </source>
</evidence>
<proteinExistence type="predicted"/>
<evidence type="ECO:0000256" key="4">
    <source>
        <dbReference type="ARBA" id="ARBA00023014"/>
    </source>
</evidence>
<evidence type="ECO:0000256" key="5">
    <source>
        <dbReference type="SAM" id="MobiDB-lite"/>
    </source>
</evidence>
<dbReference type="InterPro" id="IPR001041">
    <property type="entry name" value="2Fe-2S_ferredoxin-type"/>
</dbReference>
<dbReference type="Pfam" id="PF00111">
    <property type="entry name" value="Fer2"/>
    <property type="match status" value="1"/>
</dbReference>
<dbReference type="GO" id="GO:0051537">
    <property type="term" value="F:2 iron, 2 sulfur cluster binding"/>
    <property type="evidence" value="ECO:0007669"/>
    <property type="project" value="UniProtKB-KW"/>
</dbReference>
<dbReference type="InterPro" id="IPR036010">
    <property type="entry name" value="2Fe-2S_ferredoxin-like_sf"/>
</dbReference>
<keyword evidence="4" id="KW-0411">Iron-sulfur</keyword>
<evidence type="ECO:0000259" key="6">
    <source>
        <dbReference type="Pfam" id="PF00111"/>
    </source>
</evidence>
<evidence type="ECO:0000313" key="7">
    <source>
        <dbReference type="EMBL" id="KAK1680431.1"/>
    </source>
</evidence>
<dbReference type="InterPro" id="IPR012675">
    <property type="entry name" value="Beta-grasp_dom_sf"/>
</dbReference>
<reference evidence="7" key="1">
    <citation type="submission" date="2023-07" db="EMBL/GenBank/DDBJ databases">
        <title>A chromosome-level genome assembly of Lolium multiflorum.</title>
        <authorList>
            <person name="Chen Y."/>
            <person name="Copetti D."/>
            <person name="Kolliker R."/>
            <person name="Studer B."/>
        </authorList>
    </citation>
    <scope>NUCLEOTIDE SEQUENCE</scope>
    <source>
        <strain evidence="7">02402/16</strain>
        <tissue evidence="7">Leaf</tissue>
    </source>
</reference>
<dbReference type="PANTHER" id="PTHR23426:SF27">
    <property type="entry name" value="PHOTOSYNTHETIC NDH SUBUNIT OF SUBCOMPLEX B 3, CHLOROPLASTIC"/>
    <property type="match status" value="1"/>
</dbReference>
<dbReference type="GO" id="GO:0046872">
    <property type="term" value="F:metal ion binding"/>
    <property type="evidence" value="ECO:0007669"/>
    <property type="project" value="UniProtKB-KW"/>
</dbReference>
<protein>
    <recommendedName>
        <fullName evidence="6">2Fe-2S ferredoxin-type domain-containing protein</fullName>
    </recommendedName>
</protein>
<evidence type="ECO:0000256" key="1">
    <source>
        <dbReference type="ARBA" id="ARBA00022714"/>
    </source>
</evidence>